<evidence type="ECO:0000313" key="1">
    <source>
        <dbReference type="EMBL" id="AKJ39484.1"/>
    </source>
</evidence>
<dbReference type="PATRIC" id="fig|796385.3.peg.3038"/>
<gene>
    <name evidence="1" type="ORF">MCM1_2469</name>
</gene>
<organism evidence="1 2">
    <name type="scientific">Methanosarcina barkeri CM1</name>
    <dbReference type="NCBI Taxonomy" id="796385"/>
    <lineage>
        <taxon>Archaea</taxon>
        <taxon>Methanobacteriati</taxon>
        <taxon>Methanobacteriota</taxon>
        <taxon>Stenosarchaea group</taxon>
        <taxon>Methanomicrobia</taxon>
        <taxon>Methanosarcinales</taxon>
        <taxon>Methanosarcinaceae</taxon>
        <taxon>Methanosarcina</taxon>
    </lineage>
</organism>
<dbReference type="EMBL" id="CP008746">
    <property type="protein sequence ID" value="AKJ39484.1"/>
    <property type="molecule type" value="Genomic_DNA"/>
</dbReference>
<dbReference type="AlphaFoldDB" id="A0A0G3CBU4"/>
<reference evidence="1 2" key="2">
    <citation type="journal article" date="2015" name="Stand. Genomic Sci.">
        <title>The complete genome sequence of the rumen methanogen Methanosarcina barkeri CM1.</title>
        <authorList>
            <person name="Lambie S.C."/>
            <person name="Kelly W.J."/>
            <person name="Leahy S.C."/>
            <person name="Li D."/>
            <person name="Reilly K."/>
            <person name="McAllister T.A."/>
            <person name="Valle E.R."/>
            <person name="Attwood G.T."/>
            <person name="Altermann E."/>
        </authorList>
    </citation>
    <scope>NUCLEOTIDE SEQUENCE [LARGE SCALE GENOMIC DNA]</scope>
    <source>
        <strain evidence="1 2">CM1</strain>
    </source>
</reference>
<sequence>MLDFLKNLFGSKNNNNKTQISKPKYVKAFGDRVIHCNMARIFTGKVTSVGNWGNDYERNYRYNVISGKVKIRKLKAITLHRSWGGTIKFFMFYPVTGYAEIEANGTRIMLHKYNGYGKKMIYKQKLRL</sequence>
<reference evidence="2" key="1">
    <citation type="submission" date="2014-06" db="EMBL/GenBank/DDBJ databases">
        <title>The complete genome sequence of Methanosarcina barkeri CM1.</title>
        <authorList>
            <consortium name="Pastoral Greenhouse Gas Research Consortium"/>
            <person name="Lambie S.C."/>
            <person name="Leahy S.C."/>
            <person name="Kelly W.J."/>
            <person name="Li D."/>
            <person name="Reilly K."/>
            <person name="Attwood G.T."/>
            <person name="Altermann E."/>
        </authorList>
    </citation>
    <scope>NUCLEOTIDE SEQUENCE [LARGE SCALE GENOMIC DNA]</scope>
    <source>
        <strain evidence="2">CM1</strain>
    </source>
</reference>
<accession>A0A0G3CBU4</accession>
<protein>
    <submittedName>
        <fullName evidence="1">Uncharacterized protein</fullName>
    </submittedName>
</protein>
<evidence type="ECO:0000313" key="2">
    <source>
        <dbReference type="Proteomes" id="UP000035331"/>
    </source>
</evidence>
<proteinExistence type="predicted"/>
<dbReference type="Proteomes" id="UP000035331">
    <property type="component" value="Chromosome"/>
</dbReference>
<name>A0A0G3CBU4_METBA</name>